<dbReference type="EMBL" id="CH480816">
    <property type="protein sequence ID" value="EDW48298.1"/>
    <property type="molecule type" value="Genomic_DNA"/>
</dbReference>
<evidence type="ECO:0000313" key="3">
    <source>
        <dbReference type="Proteomes" id="UP000001292"/>
    </source>
</evidence>
<feature type="compositionally biased region" description="Basic and acidic residues" evidence="1">
    <location>
        <begin position="47"/>
        <end position="56"/>
    </location>
</feature>
<reference evidence="2 3" key="1">
    <citation type="journal article" date="2007" name="Nature">
        <title>Evolution of genes and genomes on the Drosophila phylogeny.</title>
        <authorList>
            <consortium name="Drosophila 12 Genomes Consortium"/>
            <person name="Clark A.G."/>
            <person name="Eisen M.B."/>
            <person name="Smith D.R."/>
            <person name="Bergman C.M."/>
            <person name="Oliver B."/>
            <person name="Markow T.A."/>
            <person name="Kaufman T.C."/>
            <person name="Kellis M."/>
            <person name="Gelbart W."/>
            <person name="Iyer V.N."/>
            <person name="Pollard D.A."/>
            <person name="Sackton T.B."/>
            <person name="Larracuente A.M."/>
            <person name="Singh N.D."/>
            <person name="Abad J.P."/>
            <person name="Abt D.N."/>
            <person name="Adryan B."/>
            <person name="Aguade M."/>
            <person name="Akashi H."/>
            <person name="Anderson W.W."/>
            <person name="Aquadro C.F."/>
            <person name="Ardell D.H."/>
            <person name="Arguello R."/>
            <person name="Artieri C.G."/>
            <person name="Barbash D.A."/>
            <person name="Barker D."/>
            <person name="Barsanti P."/>
            <person name="Batterham P."/>
            <person name="Batzoglou S."/>
            <person name="Begun D."/>
            <person name="Bhutkar A."/>
            <person name="Blanco E."/>
            <person name="Bosak S.A."/>
            <person name="Bradley R.K."/>
            <person name="Brand A.D."/>
            <person name="Brent M.R."/>
            <person name="Brooks A.N."/>
            <person name="Brown R.H."/>
            <person name="Butlin R.K."/>
            <person name="Caggese C."/>
            <person name="Calvi B.R."/>
            <person name="Bernardo de Carvalho A."/>
            <person name="Caspi A."/>
            <person name="Castrezana S."/>
            <person name="Celniker S.E."/>
            <person name="Chang J.L."/>
            <person name="Chapple C."/>
            <person name="Chatterji S."/>
            <person name="Chinwalla A."/>
            <person name="Civetta A."/>
            <person name="Clifton S.W."/>
            <person name="Comeron J.M."/>
            <person name="Costello J.C."/>
            <person name="Coyne J.A."/>
            <person name="Daub J."/>
            <person name="David R.G."/>
            <person name="Delcher A.L."/>
            <person name="Delehaunty K."/>
            <person name="Do C.B."/>
            <person name="Ebling H."/>
            <person name="Edwards K."/>
            <person name="Eickbush T."/>
            <person name="Evans J.D."/>
            <person name="Filipski A."/>
            <person name="Findeiss S."/>
            <person name="Freyhult E."/>
            <person name="Fulton L."/>
            <person name="Fulton R."/>
            <person name="Garcia A.C."/>
            <person name="Gardiner A."/>
            <person name="Garfield D.A."/>
            <person name="Garvin B.E."/>
            <person name="Gibson G."/>
            <person name="Gilbert D."/>
            <person name="Gnerre S."/>
            <person name="Godfrey J."/>
            <person name="Good R."/>
            <person name="Gotea V."/>
            <person name="Gravely B."/>
            <person name="Greenberg A.J."/>
            <person name="Griffiths-Jones S."/>
            <person name="Gross S."/>
            <person name="Guigo R."/>
            <person name="Gustafson E.A."/>
            <person name="Haerty W."/>
            <person name="Hahn M.W."/>
            <person name="Halligan D.L."/>
            <person name="Halpern A.L."/>
            <person name="Halter G.M."/>
            <person name="Han M.V."/>
            <person name="Heger A."/>
            <person name="Hillier L."/>
            <person name="Hinrichs A.S."/>
            <person name="Holmes I."/>
            <person name="Hoskins R.A."/>
            <person name="Hubisz M.J."/>
            <person name="Hultmark D."/>
            <person name="Huntley M.A."/>
            <person name="Jaffe D.B."/>
            <person name="Jagadeeshan S."/>
            <person name="Jeck W.R."/>
            <person name="Johnson J."/>
            <person name="Jones C.D."/>
            <person name="Jordan W.C."/>
            <person name="Karpen G.H."/>
            <person name="Kataoka E."/>
            <person name="Keightley P.D."/>
            <person name="Kheradpour P."/>
            <person name="Kirkness E.F."/>
            <person name="Koerich L.B."/>
            <person name="Kristiansen K."/>
            <person name="Kudrna D."/>
            <person name="Kulathinal R.J."/>
            <person name="Kumar S."/>
            <person name="Kwok R."/>
            <person name="Lander E."/>
            <person name="Langley C.H."/>
            <person name="Lapoint R."/>
            <person name="Lazzaro B.P."/>
            <person name="Lee S.J."/>
            <person name="Levesque L."/>
            <person name="Li R."/>
            <person name="Lin C.F."/>
            <person name="Lin M.F."/>
            <person name="Lindblad-Toh K."/>
            <person name="Llopart A."/>
            <person name="Long M."/>
            <person name="Low L."/>
            <person name="Lozovsky E."/>
            <person name="Lu J."/>
            <person name="Luo M."/>
            <person name="Machado C.A."/>
            <person name="Makalowski W."/>
            <person name="Marzo M."/>
            <person name="Matsuda M."/>
            <person name="Matzkin L."/>
            <person name="McAllister B."/>
            <person name="McBride C.S."/>
            <person name="McKernan B."/>
            <person name="McKernan K."/>
            <person name="Mendez-Lago M."/>
            <person name="Minx P."/>
            <person name="Mollenhauer M.U."/>
            <person name="Montooth K."/>
            <person name="Mount S.M."/>
            <person name="Mu X."/>
            <person name="Myers E."/>
            <person name="Negre B."/>
            <person name="Newfeld S."/>
            <person name="Nielsen R."/>
            <person name="Noor M.A."/>
            <person name="O'Grady P."/>
            <person name="Pachter L."/>
            <person name="Papaceit M."/>
            <person name="Parisi M.J."/>
            <person name="Parisi M."/>
            <person name="Parts L."/>
            <person name="Pedersen J.S."/>
            <person name="Pesole G."/>
            <person name="Phillippy A.M."/>
            <person name="Ponting C.P."/>
            <person name="Pop M."/>
            <person name="Porcelli D."/>
            <person name="Powell J.R."/>
            <person name="Prohaska S."/>
            <person name="Pruitt K."/>
            <person name="Puig M."/>
            <person name="Quesneville H."/>
            <person name="Ram K.R."/>
            <person name="Rand D."/>
            <person name="Rasmussen M.D."/>
            <person name="Reed L.K."/>
            <person name="Reenan R."/>
            <person name="Reily A."/>
            <person name="Remington K.A."/>
            <person name="Rieger T.T."/>
            <person name="Ritchie M.G."/>
            <person name="Robin C."/>
            <person name="Rogers Y.H."/>
            <person name="Rohde C."/>
            <person name="Rozas J."/>
            <person name="Rubenfield M.J."/>
            <person name="Ruiz A."/>
            <person name="Russo S."/>
            <person name="Salzberg S.L."/>
            <person name="Sanchez-Gracia A."/>
            <person name="Saranga D.J."/>
            <person name="Sato H."/>
            <person name="Schaeffer S.W."/>
            <person name="Schatz M.C."/>
            <person name="Schlenke T."/>
            <person name="Schwartz R."/>
            <person name="Segarra C."/>
            <person name="Singh R.S."/>
            <person name="Sirot L."/>
            <person name="Sirota M."/>
            <person name="Sisneros N.B."/>
            <person name="Smith C.D."/>
            <person name="Smith T.F."/>
            <person name="Spieth J."/>
            <person name="Stage D.E."/>
            <person name="Stark A."/>
            <person name="Stephan W."/>
            <person name="Strausberg R.L."/>
            <person name="Strempel S."/>
            <person name="Sturgill D."/>
            <person name="Sutton G."/>
            <person name="Sutton G.G."/>
            <person name="Tao W."/>
            <person name="Teichmann S."/>
            <person name="Tobari Y.N."/>
            <person name="Tomimura Y."/>
            <person name="Tsolas J.M."/>
            <person name="Valente V.L."/>
            <person name="Venter E."/>
            <person name="Venter J.C."/>
            <person name="Vicario S."/>
            <person name="Vieira F.G."/>
            <person name="Vilella A.J."/>
            <person name="Villasante A."/>
            <person name="Walenz B."/>
            <person name="Wang J."/>
            <person name="Wasserman M."/>
            <person name="Watts T."/>
            <person name="Wilson D."/>
            <person name="Wilson R.K."/>
            <person name="Wing R.A."/>
            <person name="Wolfner M.F."/>
            <person name="Wong A."/>
            <person name="Wong G.K."/>
            <person name="Wu C.I."/>
            <person name="Wu G."/>
            <person name="Yamamoto D."/>
            <person name="Yang H.P."/>
            <person name="Yang S.P."/>
            <person name="Yorke J.A."/>
            <person name="Yoshida K."/>
            <person name="Zdobnov E."/>
            <person name="Zhang P."/>
            <person name="Zhang Y."/>
            <person name="Zimin A.V."/>
            <person name="Baldwin J."/>
            <person name="Abdouelleil A."/>
            <person name="Abdulkadir J."/>
            <person name="Abebe A."/>
            <person name="Abera B."/>
            <person name="Abreu J."/>
            <person name="Acer S.C."/>
            <person name="Aftuck L."/>
            <person name="Alexander A."/>
            <person name="An P."/>
            <person name="Anderson E."/>
            <person name="Anderson S."/>
            <person name="Arachi H."/>
            <person name="Azer M."/>
            <person name="Bachantsang P."/>
            <person name="Barry A."/>
            <person name="Bayul T."/>
            <person name="Berlin A."/>
            <person name="Bessette D."/>
            <person name="Bloom T."/>
            <person name="Blye J."/>
            <person name="Boguslavskiy L."/>
            <person name="Bonnet C."/>
            <person name="Boukhgalter B."/>
            <person name="Bourzgui I."/>
            <person name="Brown A."/>
            <person name="Cahill P."/>
            <person name="Channer S."/>
            <person name="Cheshatsang Y."/>
            <person name="Chuda L."/>
            <person name="Citroen M."/>
            <person name="Collymore A."/>
            <person name="Cooke P."/>
            <person name="Costello M."/>
            <person name="D'Aco K."/>
            <person name="Daza R."/>
            <person name="De Haan G."/>
            <person name="DeGray S."/>
            <person name="DeMaso C."/>
            <person name="Dhargay N."/>
            <person name="Dooley K."/>
            <person name="Dooley E."/>
            <person name="Doricent M."/>
            <person name="Dorje P."/>
            <person name="Dorjee K."/>
            <person name="Dupes A."/>
            <person name="Elong R."/>
            <person name="Falk J."/>
            <person name="Farina A."/>
            <person name="Faro S."/>
            <person name="Ferguson D."/>
            <person name="Fisher S."/>
            <person name="Foley C.D."/>
            <person name="Franke A."/>
            <person name="Friedrich D."/>
            <person name="Gadbois L."/>
            <person name="Gearin G."/>
            <person name="Gearin C.R."/>
            <person name="Giannoukos G."/>
            <person name="Goode T."/>
            <person name="Graham J."/>
            <person name="Grandbois E."/>
            <person name="Grewal S."/>
            <person name="Gyaltsen K."/>
            <person name="Hafez N."/>
            <person name="Hagos B."/>
            <person name="Hall J."/>
            <person name="Henson C."/>
            <person name="Hollinger A."/>
            <person name="Honan T."/>
            <person name="Huard M.D."/>
            <person name="Hughes L."/>
            <person name="Hurhula B."/>
            <person name="Husby M.E."/>
            <person name="Kamat A."/>
            <person name="Kanga B."/>
            <person name="Kashin S."/>
            <person name="Khazanovich D."/>
            <person name="Kisner P."/>
            <person name="Lance K."/>
            <person name="Lara M."/>
            <person name="Lee W."/>
            <person name="Lennon N."/>
            <person name="Letendre F."/>
            <person name="LeVine R."/>
            <person name="Lipovsky A."/>
            <person name="Liu X."/>
            <person name="Liu J."/>
            <person name="Liu S."/>
            <person name="Lokyitsang T."/>
            <person name="Lokyitsang Y."/>
            <person name="Lubonja R."/>
            <person name="Lui A."/>
            <person name="MacDonald P."/>
            <person name="Magnisalis V."/>
            <person name="Maru K."/>
            <person name="Matthews C."/>
            <person name="McCusker W."/>
            <person name="McDonough S."/>
            <person name="Mehta T."/>
            <person name="Meldrim J."/>
            <person name="Meneus L."/>
            <person name="Mihai O."/>
            <person name="Mihalev A."/>
            <person name="Mihova T."/>
            <person name="Mittelman R."/>
            <person name="Mlenga V."/>
            <person name="Montmayeur A."/>
            <person name="Mulrain L."/>
            <person name="Navidi A."/>
            <person name="Naylor J."/>
            <person name="Negash T."/>
            <person name="Nguyen T."/>
            <person name="Nguyen N."/>
            <person name="Nicol R."/>
            <person name="Norbu C."/>
            <person name="Norbu N."/>
            <person name="Novod N."/>
            <person name="O'Neill B."/>
            <person name="Osman S."/>
            <person name="Markiewicz E."/>
            <person name="Oyono O.L."/>
            <person name="Patti C."/>
            <person name="Phunkhang P."/>
            <person name="Pierre F."/>
            <person name="Priest M."/>
            <person name="Raghuraman S."/>
            <person name="Rege F."/>
            <person name="Reyes R."/>
            <person name="Rise C."/>
            <person name="Rogov P."/>
            <person name="Ross K."/>
            <person name="Ryan E."/>
            <person name="Settipalli S."/>
            <person name="Shea T."/>
            <person name="Sherpa N."/>
            <person name="Shi L."/>
            <person name="Shih D."/>
            <person name="Sparrow T."/>
            <person name="Spaulding J."/>
            <person name="Stalker J."/>
            <person name="Stange-Thomann N."/>
            <person name="Stavropoulos S."/>
            <person name="Stone C."/>
            <person name="Strader C."/>
            <person name="Tesfaye S."/>
            <person name="Thomson T."/>
            <person name="Thoulutsang Y."/>
            <person name="Thoulutsang D."/>
            <person name="Topham K."/>
            <person name="Topping I."/>
            <person name="Tsamla T."/>
            <person name="Vassiliev H."/>
            <person name="Vo A."/>
            <person name="Wangchuk T."/>
            <person name="Wangdi T."/>
            <person name="Weiand M."/>
            <person name="Wilkinson J."/>
            <person name="Wilson A."/>
            <person name="Yadav S."/>
            <person name="Young G."/>
            <person name="Yu Q."/>
            <person name="Zembek L."/>
            <person name="Zhong D."/>
            <person name="Zimmer A."/>
            <person name="Zwirko Z."/>
            <person name="Jaffe D.B."/>
            <person name="Alvarez P."/>
            <person name="Brockman W."/>
            <person name="Butler J."/>
            <person name="Chin C."/>
            <person name="Gnerre S."/>
            <person name="Grabherr M."/>
            <person name="Kleber M."/>
            <person name="Mauceli E."/>
            <person name="MacCallum I."/>
        </authorList>
    </citation>
    <scope>NUCLEOTIDE SEQUENCE [LARGE SCALE GENOMIC DNA]</scope>
    <source>
        <strain evidence="3">Rob3c / Tucson 14021-0248.25</strain>
    </source>
</reference>
<organism evidence="3">
    <name type="scientific">Drosophila sechellia</name>
    <name type="common">Fruit fly</name>
    <dbReference type="NCBI Taxonomy" id="7238"/>
    <lineage>
        <taxon>Eukaryota</taxon>
        <taxon>Metazoa</taxon>
        <taxon>Ecdysozoa</taxon>
        <taxon>Arthropoda</taxon>
        <taxon>Hexapoda</taxon>
        <taxon>Insecta</taxon>
        <taxon>Pterygota</taxon>
        <taxon>Neoptera</taxon>
        <taxon>Endopterygota</taxon>
        <taxon>Diptera</taxon>
        <taxon>Brachycera</taxon>
        <taxon>Muscomorpha</taxon>
        <taxon>Ephydroidea</taxon>
        <taxon>Drosophilidae</taxon>
        <taxon>Drosophila</taxon>
        <taxon>Sophophora</taxon>
    </lineage>
</organism>
<evidence type="ECO:0000256" key="1">
    <source>
        <dbReference type="SAM" id="MobiDB-lite"/>
    </source>
</evidence>
<feature type="region of interest" description="Disordered" evidence="1">
    <location>
        <begin position="1"/>
        <end position="87"/>
    </location>
</feature>
<sequence>MEPHCVPWVHGSASGGGSGSGSGVGSQGILMGVLERGYGQRGGGGRTGERGREERAASPTGKTVAKTAKDQQKEPKTKASLWEKERN</sequence>
<proteinExistence type="predicted"/>
<evidence type="ECO:0000313" key="2">
    <source>
        <dbReference type="EMBL" id="EDW48298.1"/>
    </source>
</evidence>
<accession>B4HMU8</accession>
<dbReference type="HOGENOM" id="CLU_2485728_0_0_1"/>
<dbReference type="AlphaFoldDB" id="B4HMU8"/>
<feature type="compositionally biased region" description="Basic and acidic residues" evidence="1">
    <location>
        <begin position="67"/>
        <end position="87"/>
    </location>
</feature>
<gene>
    <name evidence="2" type="primary">Dsec\GM21784</name>
    <name evidence="2" type="ORF">Dsec_GM21784</name>
</gene>
<keyword evidence="3" id="KW-1185">Reference proteome</keyword>
<feature type="compositionally biased region" description="Gly residues" evidence="1">
    <location>
        <begin position="13"/>
        <end position="26"/>
    </location>
</feature>
<dbReference type="Proteomes" id="UP000001292">
    <property type="component" value="Unassembled WGS sequence"/>
</dbReference>
<protein>
    <submittedName>
        <fullName evidence="2">GM21784</fullName>
    </submittedName>
</protein>
<name>B4HMU8_DROSE</name>